<dbReference type="AlphaFoldDB" id="A0A444ZL70"/>
<organism evidence="9 10">
    <name type="scientific">Arachis hypogaea</name>
    <name type="common">Peanut</name>
    <dbReference type="NCBI Taxonomy" id="3818"/>
    <lineage>
        <taxon>Eukaryota</taxon>
        <taxon>Viridiplantae</taxon>
        <taxon>Streptophyta</taxon>
        <taxon>Embryophyta</taxon>
        <taxon>Tracheophyta</taxon>
        <taxon>Spermatophyta</taxon>
        <taxon>Magnoliopsida</taxon>
        <taxon>eudicotyledons</taxon>
        <taxon>Gunneridae</taxon>
        <taxon>Pentapetalae</taxon>
        <taxon>rosids</taxon>
        <taxon>fabids</taxon>
        <taxon>Fabales</taxon>
        <taxon>Fabaceae</taxon>
        <taxon>Papilionoideae</taxon>
        <taxon>50 kb inversion clade</taxon>
        <taxon>dalbergioids sensu lato</taxon>
        <taxon>Dalbergieae</taxon>
        <taxon>Pterocarpus clade</taxon>
        <taxon>Arachis</taxon>
    </lineage>
</organism>
<reference evidence="9 10" key="1">
    <citation type="submission" date="2019-01" db="EMBL/GenBank/DDBJ databases">
        <title>Sequencing of cultivated peanut Arachis hypogaea provides insights into genome evolution and oil improvement.</title>
        <authorList>
            <person name="Chen X."/>
        </authorList>
    </citation>
    <scope>NUCLEOTIDE SEQUENCE [LARGE SCALE GENOMIC DNA]</scope>
    <source>
        <strain evidence="10">cv. Fuhuasheng</strain>
        <tissue evidence="9">Leaves</tissue>
    </source>
</reference>
<proteinExistence type="predicted"/>
<evidence type="ECO:0000256" key="1">
    <source>
        <dbReference type="ARBA" id="ARBA00004141"/>
    </source>
</evidence>
<dbReference type="EMBL" id="SDMP01000014">
    <property type="protein sequence ID" value="RYR14929.1"/>
    <property type="molecule type" value="Genomic_DNA"/>
</dbReference>
<dbReference type="PANTHER" id="PTHR19432">
    <property type="entry name" value="SUGAR TRANSPORTER"/>
    <property type="match status" value="1"/>
</dbReference>
<sequence>MMKGLKKPMLSLMTITSINWLAWSMIFMYISDWMGRKVYGEKPGIKVDTVYDTGYRYRNCGLMLTWLVIGAMSLAVVHIARAFGGAKNLWGAGNFILVVPCRYFLGDLAASDQRKNLTAKHALRIFHGMSLTGVALFCIKDKQVLHEDSSERREEDDRLMGITYFCKM</sequence>
<protein>
    <submittedName>
        <fullName evidence="9">Uncharacterized protein</fullName>
    </submittedName>
</protein>
<feature type="transmembrane region" description="Helical" evidence="8">
    <location>
        <begin position="12"/>
        <end position="30"/>
    </location>
</feature>
<evidence type="ECO:0000256" key="6">
    <source>
        <dbReference type="ARBA" id="ARBA00022989"/>
    </source>
</evidence>
<evidence type="ECO:0000256" key="2">
    <source>
        <dbReference type="ARBA" id="ARBA00022448"/>
    </source>
</evidence>
<keyword evidence="5" id="KW-0769">Symport</keyword>
<dbReference type="GO" id="GO:0005773">
    <property type="term" value="C:vacuole"/>
    <property type="evidence" value="ECO:0007669"/>
    <property type="project" value="TreeGrafter"/>
</dbReference>
<dbReference type="PANTHER" id="PTHR19432:SF89">
    <property type="entry name" value="SUCROSE_H+ SYMPORTER, PLANT, MAJOR FACILITATOR SUPERFAMILY DOMAIN-CONTAINING PROTEIN-RELATED"/>
    <property type="match status" value="1"/>
</dbReference>
<keyword evidence="4 8" id="KW-0812">Transmembrane</keyword>
<evidence type="ECO:0000256" key="7">
    <source>
        <dbReference type="ARBA" id="ARBA00023136"/>
    </source>
</evidence>
<evidence type="ECO:0000256" key="8">
    <source>
        <dbReference type="SAM" id="Phobius"/>
    </source>
</evidence>
<keyword evidence="3" id="KW-0762">Sugar transport</keyword>
<evidence type="ECO:0000313" key="10">
    <source>
        <dbReference type="Proteomes" id="UP000289738"/>
    </source>
</evidence>
<evidence type="ECO:0000256" key="3">
    <source>
        <dbReference type="ARBA" id="ARBA00022597"/>
    </source>
</evidence>
<keyword evidence="7 8" id="KW-0472">Membrane</keyword>
<evidence type="ECO:0000256" key="5">
    <source>
        <dbReference type="ARBA" id="ARBA00022847"/>
    </source>
</evidence>
<evidence type="ECO:0000313" key="9">
    <source>
        <dbReference type="EMBL" id="RYR14929.1"/>
    </source>
</evidence>
<evidence type="ECO:0000256" key="4">
    <source>
        <dbReference type="ARBA" id="ARBA00022692"/>
    </source>
</evidence>
<comment type="caution">
    <text evidence="9">The sequence shown here is derived from an EMBL/GenBank/DDBJ whole genome shotgun (WGS) entry which is preliminary data.</text>
</comment>
<keyword evidence="6 8" id="KW-1133">Transmembrane helix</keyword>
<name>A0A444ZL70_ARAHY</name>
<gene>
    <name evidence="9" type="ORF">Ahy_B04g071648</name>
</gene>
<dbReference type="GO" id="GO:0005886">
    <property type="term" value="C:plasma membrane"/>
    <property type="evidence" value="ECO:0007669"/>
    <property type="project" value="TreeGrafter"/>
</dbReference>
<dbReference type="Proteomes" id="UP000289738">
    <property type="component" value="Chromosome B04"/>
</dbReference>
<keyword evidence="2" id="KW-0813">Transport</keyword>
<comment type="subcellular location">
    <subcellularLocation>
        <location evidence="1">Membrane</location>
        <topology evidence="1">Multi-pass membrane protein</topology>
    </subcellularLocation>
</comment>
<feature type="transmembrane region" description="Helical" evidence="8">
    <location>
        <begin position="61"/>
        <end position="80"/>
    </location>
</feature>
<accession>A0A444ZL70</accession>
<dbReference type="GO" id="GO:0008506">
    <property type="term" value="F:sucrose:proton symporter activity"/>
    <property type="evidence" value="ECO:0007669"/>
    <property type="project" value="TreeGrafter"/>
</dbReference>
<keyword evidence="10" id="KW-1185">Reference proteome</keyword>